<evidence type="ECO:0000313" key="1">
    <source>
        <dbReference type="EMBL" id="REI42271.1"/>
    </source>
</evidence>
<proteinExistence type="predicted"/>
<dbReference type="RefSeq" id="WP_114641649.1">
    <property type="nucleotide sequence ID" value="NZ_JAACIO010000005.1"/>
</dbReference>
<protein>
    <submittedName>
        <fullName evidence="1">Uncharacterized protein</fullName>
    </submittedName>
</protein>
<dbReference type="EMBL" id="QUAJ01000005">
    <property type="protein sequence ID" value="REI42271.1"/>
    <property type="molecule type" value="Genomic_DNA"/>
</dbReference>
<accession>A0ABX9KJ21</accession>
<name>A0ABX9KJ21_9FUSO</name>
<organism evidence="1 2">
    <name type="scientific">Psychrilyobacter piezotolerans</name>
    <dbReference type="NCBI Taxonomy" id="2293438"/>
    <lineage>
        <taxon>Bacteria</taxon>
        <taxon>Fusobacteriati</taxon>
        <taxon>Fusobacteriota</taxon>
        <taxon>Fusobacteriia</taxon>
        <taxon>Fusobacteriales</taxon>
        <taxon>Fusobacteriaceae</taxon>
        <taxon>Psychrilyobacter</taxon>
    </lineage>
</organism>
<gene>
    <name evidence="1" type="ORF">DYH56_04415</name>
</gene>
<evidence type="ECO:0000313" key="2">
    <source>
        <dbReference type="Proteomes" id="UP000263486"/>
    </source>
</evidence>
<reference evidence="1 2" key="1">
    <citation type="submission" date="2018-08" db="EMBL/GenBank/DDBJ databases">
        <title>Draft genome sequence of Psychrilyobacter sp. strain SD5 isolated from Black Sea water.</title>
        <authorList>
            <person name="Yadav S."/>
            <person name="Villanueva L."/>
            <person name="Damste J.S.S."/>
        </authorList>
    </citation>
    <scope>NUCLEOTIDE SEQUENCE [LARGE SCALE GENOMIC DNA]</scope>
    <source>
        <strain evidence="1 2">SD5</strain>
    </source>
</reference>
<comment type="caution">
    <text evidence="1">The sequence shown here is derived from an EMBL/GenBank/DDBJ whole genome shotgun (WGS) entry which is preliminary data.</text>
</comment>
<dbReference type="Proteomes" id="UP000263486">
    <property type="component" value="Unassembled WGS sequence"/>
</dbReference>
<sequence>MLNYIKDAGFDLVNITTNSVGVGFETGHKYKNVKIISEKEGFITIEYPNSKDHKIILSKNSIHTIEKAHRY</sequence>
<keyword evidence="2" id="KW-1185">Reference proteome</keyword>